<dbReference type="SUPFAM" id="SSF46565">
    <property type="entry name" value="Chaperone J-domain"/>
    <property type="match status" value="1"/>
</dbReference>
<dbReference type="SMART" id="SM00271">
    <property type="entry name" value="DnaJ"/>
    <property type="match status" value="1"/>
</dbReference>
<feature type="domain" description="J" evidence="2">
    <location>
        <begin position="419"/>
        <end position="480"/>
    </location>
</feature>
<dbReference type="InterPro" id="IPR036869">
    <property type="entry name" value="J_dom_sf"/>
</dbReference>
<dbReference type="AlphaFoldDB" id="A0A1J1GP61"/>
<dbReference type="RefSeq" id="XP_028526907.1">
    <property type="nucleotide sequence ID" value="XM_028670124.1"/>
</dbReference>
<gene>
    <name evidence="3" type="ORF">PGAL8A_00379000</name>
</gene>
<organism evidence="3 4">
    <name type="scientific">Plasmodium gallinaceum</name>
    <dbReference type="NCBI Taxonomy" id="5849"/>
    <lineage>
        <taxon>Eukaryota</taxon>
        <taxon>Sar</taxon>
        <taxon>Alveolata</taxon>
        <taxon>Apicomplexa</taxon>
        <taxon>Aconoidasida</taxon>
        <taxon>Haemosporida</taxon>
        <taxon>Plasmodiidae</taxon>
        <taxon>Plasmodium</taxon>
        <taxon>Plasmodium (Haemamoeba)</taxon>
    </lineage>
</organism>
<evidence type="ECO:0000313" key="4">
    <source>
        <dbReference type="Proteomes" id="UP000220797"/>
    </source>
</evidence>
<dbReference type="Gene3D" id="1.10.287.110">
    <property type="entry name" value="DnaJ domain"/>
    <property type="match status" value="1"/>
</dbReference>
<evidence type="ECO:0000256" key="1">
    <source>
        <dbReference type="SAM" id="MobiDB-lite"/>
    </source>
</evidence>
<evidence type="ECO:0000313" key="3">
    <source>
        <dbReference type="EMBL" id="CRG94086.1"/>
    </source>
</evidence>
<dbReference type="VEuPathDB" id="PlasmoDB:PGAL8A_00379000"/>
<dbReference type="PROSITE" id="PS50076">
    <property type="entry name" value="DNAJ_2"/>
    <property type="match status" value="1"/>
</dbReference>
<dbReference type="InterPro" id="IPR001623">
    <property type="entry name" value="DnaJ_domain"/>
</dbReference>
<dbReference type="InterPro" id="IPR052276">
    <property type="entry name" value="Diphthamide-biosynth_chaperone"/>
</dbReference>
<name>A0A1J1GP61_PLAGA</name>
<dbReference type="PANTHER" id="PTHR44240">
    <property type="entry name" value="DNAJ DOMAIN (PROKARYOTIC HEAT SHOCK PROTEIN)-RELATED"/>
    <property type="match status" value="1"/>
</dbReference>
<proteinExistence type="predicted"/>
<sequence length="1236" mass="149377">MKKKVNSENFYFKKNDFIYNNGLNESSNYFNVNQIKKLCNSENNNIYEQIFDTYYVKRNVLKKRKKEKSYIKNSLSPSLNNTNKINEIAFHINEESITPSLPLHSPLHTSLRGNFKNNNENKNSAESSLKKRIKSNEEYCFYDNYFDQTPKKLIKDDINIQEKRFTKISNENYNRKNKNTLINRNSLNKYDFIRFVCSPNKKRSNEKNIITNNEILSPKENMGKKKENYNKKLSENIFISNYNKNNIDLQKSFNRDINKESNKNDNDKDFSEKSEDKNIGAKVKQDYIEPYDSYSINRLSKNFFINNKKLFINEINKDKINSDDYVDDFFNKNIVNEKNDYTNFDNKENINTKKNLYCENTKINSVNNDFEKFDNNTHYYFNGDYTFNNNIYDKKNTNQNDYLKDINTYVKKNYKMWKSLYSYLDVSYNCSKEEVKKSYKDKIKIYHPDKGGNIKEFLELKLSYDILSNDKKRKLYDKYGNSILELLISEKFNDYNISSDEKNEEEVTDDECLRIYDLFVLKYKNVSYLHNLSNLKINDNQYNEFQKLIHYFFNTENNIFNNIFYIYPVFSPHITPFSKNKKKNNSVDSTLYFDDISSEDSYKTSDNSPSNFKLNEIINNDTKKKKNFSNIYNDIDFEFCHFYKSYMMEKIESLDKNKRKCNKSYENNENENANKTVFKENDDSLFEKDKIKLSNDNSYNDYDNARENKNFYERDSSEFFKDIQLSPFAYRVINDDNKKHVNDFYRWFEFFFEDNLSEMESKEEDTFYEDEEKSLIKRTHKNIYDSSENIKSDNFNKIEQNVQKENEQNLKKNEFIDNIGKKLIPQNEMEKKIKERLKEDNFIKKIEEDHKNNYEDIKKTEEFINIEQENISDVSNIHFEEKEYHKHISNLKDYNENEYKFIDLNTKKKKKKIYAKEINNSFNKHNKTIITHNCNSSIDNTNNLSQFPNPVNSSLNSNCKININSQNEFLEKKFNKSYDDILNIEEKYGFNLIKKSEHKINDVTHDFNYIYIGNNKNKKKNFILFIKEESIKKFLKIKLLISKIKKKTNLKQISLFENEIDKNLKNIEYILLLTTYKEELVPLNDFYLLDKNIYSKDYYCIPLYIKKNNIIRPHFCHFKWIIYTIQSLLFFNLYFKKVNKYMYTFPFFNYKYNCLKKYIENNTEDKNFDKIKDKYIFFQHYIIKNKHKYLKYFPHYLFLYLKDVISLNENIQKQLQINLSPIFVLTPNKLFQNIDL</sequence>
<dbReference type="Proteomes" id="UP000220797">
    <property type="component" value="Unassembled WGS sequence"/>
</dbReference>
<dbReference type="GeneID" id="39732320"/>
<accession>A0A1J1GP61</accession>
<dbReference type="OrthoDB" id="10250354at2759"/>
<reference evidence="3" key="1">
    <citation type="submission" date="2015-04" db="EMBL/GenBank/DDBJ databases">
        <authorList>
            <consortium name="Pathogen Informatics"/>
        </authorList>
    </citation>
    <scope>NUCLEOTIDE SEQUENCE [LARGE SCALE GENOMIC DNA]</scope>
    <source>
        <strain evidence="3">8A</strain>
    </source>
</reference>
<dbReference type="PANTHER" id="PTHR44240:SF10">
    <property type="entry name" value="J DOMAIN-CONTAINING PROTEIN"/>
    <property type="match status" value="1"/>
</dbReference>
<dbReference type="EMBL" id="CVMV01000022">
    <property type="protein sequence ID" value="CRG94086.1"/>
    <property type="molecule type" value="Genomic_DNA"/>
</dbReference>
<feature type="region of interest" description="Disordered" evidence="1">
    <location>
        <begin position="255"/>
        <end position="277"/>
    </location>
</feature>
<dbReference type="PRINTS" id="PR00625">
    <property type="entry name" value="JDOMAIN"/>
</dbReference>
<dbReference type="Pfam" id="PF00226">
    <property type="entry name" value="DnaJ"/>
    <property type="match status" value="1"/>
</dbReference>
<evidence type="ECO:0000259" key="2">
    <source>
        <dbReference type="PROSITE" id="PS50076"/>
    </source>
</evidence>
<dbReference type="CDD" id="cd06257">
    <property type="entry name" value="DnaJ"/>
    <property type="match status" value="1"/>
</dbReference>
<protein>
    <submittedName>
        <fullName evidence="3">DnaJ protein, putative</fullName>
    </submittedName>
</protein>
<keyword evidence="4" id="KW-1185">Reference proteome</keyword>
<comment type="caution">
    <text evidence="3">The sequence shown here is derived from an EMBL/GenBank/DDBJ whole genome shotgun (WGS) entry which is preliminary data.</text>
</comment>